<dbReference type="Gene3D" id="1.20.1280.50">
    <property type="match status" value="1"/>
</dbReference>
<dbReference type="InterPro" id="IPR001810">
    <property type="entry name" value="F-box_dom"/>
</dbReference>
<dbReference type="PROSITE" id="PS50181">
    <property type="entry name" value="FBOX"/>
    <property type="match status" value="1"/>
</dbReference>
<name>A0A5B6ZGW5_DAVIN</name>
<accession>A0A5B6ZGW5</accession>
<dbReference type="EMBL" id="GHES01012981">
    <property type="protein sequence ID" value="MPA43540.1"/>
    <property type="molecule type" value="Transcribed_RNA"/>
</dbReference>
<dbReference type="PANTHER" id="PTHR31639">
    <property type="entry name" value="F-BOX PROTEIN-LIKE"/>
    <property type="match status" value="1"/>
</dbReference>
<dbReference type="Pfam" id="PF00646">
    <property type="entry name" value="F-box"/>
    <property type="match status" value="1"/>
</dbReference>
<dbReference type="SUPFAM" id="SSF52047">
    <property type="entry name" value="RNI-like"/>
    <property type="match status" value="1"/>
</dbReference>
<dbReference type="SUPFAM" id="SSF81383">
    <property type="entry name" value="F-box domain"/>
    <property type="match status" value="1"/>
</dbReference>
<dbReference type="PROSITE" id="PS50007">
    <property type="entry name" value="PIPLC_X_DOMAIN"/>
    <property type="match status" value="1"/>
</dbReference>
<gene>
    <name evidence="2" type="ORF">Din_012981</name>
</gene>
<dbReference type="InterPro" id="IPR036047">
    <property type="entry name" value="F-box-like_dom_sf"/>
</dbReference>
<proteinExistence type="predicted"/>
<dbReference type="Gene3D" id="3.80.10.10">
    <property type="entry name" value="Ribonuclease Inhibitor"/>
    <property type="match status" value="1"/>
</dbReference>
<evidence type="ECO:0000313" key="2">
    <source>
        <dbReference type="EMBL" id="MPA43540.1"/>
    </source>
</evidence>
<dbReference type="InterPro" id="IPR032675">
    <property type="entry name" value="LRR_dom_sf"/>
</dbReference>
<sequence>MQSSSSSSTYAQIQGTNYHHKTKKVHGSTSDIISNLPSNVIENILMCLPIRDAVRTCVLSSKWRYNWVKLPQLVFDDMFWKILGENQLSTKKKLLVNMYQVFLLHNGPILKFTLSISGLESCSEIDQFILVVSRNGVQEFTLRIWNGEHHKLPLSFFSCLLLTHLNLRTCVFEPPPTFEGFSRLTSLVFYEVLISADTLASLISSCPLLDQLSLESFAIFDHLEIVARNLTFLHIRANFKTVRFINTPLLAIVSISFKVHKDEQVFMEGETSNMIKFFDSLPVENLHMDYHYVKSLAAGGIPERLPTTLDHLKILKLSNICFGVLNEVACALLLIRSSPNLHKVTIKAFGSTIDVTNPVLEFLNVQGYSDVSLNQLREVEMLSISGMKTELEFIKLLLAKSPMLQNMLIEPDSGKVVDKGLMILKEVIQFRRASPNAEIMYKDPNGD</sequence>
<reference evidence="2" key="1">
    <citation type="submission" date="2019-08" db="EMBL/GenBank/DDBJ databases">
        <title>Reference gene set and small RNA set construction with multiple tissues from Davidia involucrata Baill.</title>
        <authorList>
            <person name="Yang H."/>
            <person name="Zhou C."/>
            <person name="Li G."/>
            <person name="Wang J."/>
            <person name="Gao P."/>
            <person name="Wang M."/>
            <person name="Wang R."/>
            <person name="Zhao Y."/>
        </authorList>
    </citation>
    <scope>NUCLEOTIDE SEQUENCE</scope>
    <source>
        <tissue evidence="2">Mixed with DoveR01_LX</tissue>
    </source>
</reference>
<protein>
    <recommendedName>
        <fullName evidence="1">F-box domain-containing protein</fullName>
    </recommendedName>
</protein>
<feature type="domain" description="F-box" evidence="1">
    <location>
        <begin position="30"/>
        <end position="83"/>
    </location>
</feature>
<dbReference type="AlphaFoldDB" id="A0A5B6ZGW5"/>
<dbReference type="Pfam" id="PF24758">
    <property type="entry name" value="LRR_At5g56370"/>
    <property type="match status" value="1"/>
</dbReference>
<evidence type="ECO:0000259" key="1">
    <source>
        <dbReference type="PROSITE" id="PS50181"/>
    </source>
</evidence>
<dbReference type="InterPro" id="IPR055411">
    <property type="entry name" value="LRR_FXL15/At3g58940/PEG3-like"/>
</dbReference>
<organism evidence="2">
    <name type="scientific">Davidia involucrata</name>
    <name type="common">Dove tree</name>
    <dbReference type="NCBI Taxonomy" id="16924"/>
    <lineage>
        <taxon>Eukaryota</taxon>
        <taxon>Viridiplantae</taxon>
        <taxon>Streptophyta</taxon>
        <taxon>Embryophyta</taxon>
        <taxon>Tracheophyta</taxon>
        <taxon>Spermatophyta</taxon>
        <taxon>Magnoliopsida</taxon>
        <taxon>eudicotyledons</taxon>
        <taxon>Gunneridae</taxon>
        <taxon>Pentapetalae</taxon>
        <taxon>asterids</taxon>
        <taxon>Cornales</taxon>
        <taxon>Nyssaceae</taxon>
        <taxon>Davidia</taxon>
    </lineage>
</organism>
<dbReference type="PANTHER" id="PTHR31639:SF312">
    <property type="entry name" value="CYCLIN-LIKE F-BOX"/>
    <property type="match status" value="1"/>
</dbReference>